<gene>
    <name evidence="2" type="ORF">K0M31_003908</name>
</gene>
<name>A0AA40KP20_9HYME</name>
<proteinExistence type="predicted"/>
<keyword evidence="1" id="KW-0472">Membrane</keyword>
<reference evidence="2" key="1">
    <citation type="submission" date="2021-10" db="EMBL/GenBank/DDBJ databases">
        <title>Melipona bicolor Genome sequencing and assembly.</title>
        <authorList>
            <person name="Araujo N.S."/>
            <person name="Arias M.C."/>
        </authorList>
    </citation>
    <scope>NUCLEOTIDE SEQUENCE</scope>
    <source>
        <strain evidence="2">USP_2M_L1-L4_2017</strain>
        <tissue evidence="2">Whole body</tissue>
    </source>
</reference>
<feature type="transmembrane region" description="Helical" evidence="1">
    <location>
        <begin position="6"/>
        <end position="24"/>
    </location>
</feature>
<organism evidence="2 3">
    <name type="scientific">Melipona bicolor</name>
    <dbReference type="NCBI Taxonomy" id="60889"/>
    <lineage>
        <taxon>Eukaryota</taxon>
        <taxon>Metazoa</taxon>
        <taxon>Ecdysozoa</taxon>
        <taxon>Arthropoda</taxon>
        <taxon>Hexapoda</taxon>
        <taxon>Insecta</taxon>
        <taxon>Pterygota</taxon>
        <taxon>Neoptera</taxon>
        <taxon>Endopterygota</taxon>
        <taxon>Hymenoptera</taxon>
        <taxon>Apocrita</taxon>
        <taxon>Aculeata</taxon>
        <taxon>Apoidea</taxon>
        <taxon>Anthophila</taxon>
        <taxon>Apidae</taxon>
        <taxon>Melipona</taxon>
    </lineage>
</organism>
<evidence type="ECO:0000313" key="2">
    <source>
        <dbReference type="EMBL" id="KAK1127367.1"/>
    </source>
</evidence>
<sequence length="76" mass="8165">MAGDGWGWLGWLVGWLVGWLADWLGLAWLGLAWLGLAWLGLAWLAVWLAGLPAGLPRLAFVSPANLRTNVLALVSS</sequence>
<keyword evidence="1" id="KW-0812">Transmembrane</keyword>
<evidence type="ECO:0000256" key="1">
    <source>
        <dbReference type="SAM" id="Phobius"/>
    </source>
</evidence>
<keyword evidence="3" id="KW-1185">Reference proteome</keyword>
<comment type="caution">
    <text evidence="2">The sequence shown here is derived from an EMBL/GenBank/DDBJ whole genome shotgun (WGS) entry which is preliminary data.</text>
</comment>
<accession>A0AA40KP20</accession>
<evidence type="ECO:0000313" key="3">
    <source>
        <dbReference type="Proteomes" id="UP001177670"/>
    </source>
</evidence>
<feature type="transmembrane region" description="Helical" evidence="1">
    <location>
        <begin position="31"/>
        <end position="50"/>
    </location>
</feature>
<dbReference type="EMBL" id="JAHYIQ010000012">
    <property type="protein sequence ID" value="KAK1127367.1"/>
    <property type="molecule type" value="Genomic_DNA"/>
</dbReference>
<dbReference type="Proteomes" id="UP001177670">
    <property type="component" value="Unassembled WGS sequence"/>
</dbReference>
<dbReference type="AlphaFoldDB" id="A0AA40KP20"/>
<protein>
    <submittedName>
        <fullName evidence="2">Uncharacterized protein</fullName>
    </submittedName>
</protein>
<keyword evidence="1" id="KW-1133">Transmembrane helix</keyword>